<dbReference type="Gene3D" id="3.30.830.10">
    <property type="entry name" value="Metalloenzyme, LuxS/M16 peptidase-like"/>
    <property type="match status" value="2"/>
</dbReference>
<proteinExistence type="predicted"/>
<dbReference type="InterPro" id="IPR011249">
    <property type="entry name" value="Metalloenz_LuxS/M16"/>
</dbReference>
<name>A0A941FBR5_9BACT</name>
<dbReference type="InterPro" id="IPR050361">
    <property type="entry name" value="MPP/UQCRC_Complex"/>
</dbReference>
<sequence>MKKSVIFILALLVAFNINAQLDRSTPPKPGPAPKVNIGKAQTFELKNGLKVFVVENDKVPVVSYTLSLDIDPIVEGEKAGYSSIAGDLMGSGTSTRSKAQIDEAVDFIGATLNTSSKGMYASSLKKHSDELLNLMTDVLYNPSFPAEELEKAQKQMLTGLKSQKDDPKAIASNIKSVLRFGKDHPYGEILTEASVEAITVDDLKSYYNTYFRPNVAYLVIVGDISVKEAKKQAKKYFAQWESKEVPTYKYEFPAGFETPKVVVANKDGSTQSTISLSYNVDLKPGHPDAIKARVMNSILGGGSFSARLFQNLREDKAFTYGAYSSLSSDELVGTFNAGANVRTSVTDSAFTEIIYEMERMRTELVEEANLQLVKNSLTGSFSRSLEDPATVARFALNIEKYNLPADYYETYLEKLNAVSTADIKAMAEKYLTPDNALILAVGDVPNMRASLKKFAKDGKVEMYDFYGNMVKAMPLPADLTAEKVINKYIKAIGGTEAIAAVDNYILEGTMNVQGMPLSMKMYSRRPNHQCVETYMQGNLVSKQVFNGEAGKVVSPMGEQKIEGEMLENMKAESVMFPETQYAELGYQLELLGADNVDGQDVVKLKVISPSGKEQTVFYSRNTGLKVKEVSTSPQGTMASTYTEYAEVNGIKFPKKMSQAVGPQSFDITFESIKVNEDIDASKFDI</sequence>
<dbReference type="PANTHER" id="PTHR11851:SF224">
    <property type="entry name" value="PROCESSING PROTEASE"/>
    <property type="match status" value="1"/>
</dbReference>
<dbReference type="InterPro" id="IPR007863">
    <property type="entry name" value="Peptidase_M16_C"/>
</dbReference>
<dbReference type="PANTHER" id="PTHR11851">
    <property type="entry name" value="METALLOPROTEASE"/>
    <property type="match status" value="1"/>
</dbReference>
<feature type="chain" id="PRO_5037636844" evidence="1">
    <location>
        <begin position="20"/>
        <end position="685"/>
    </location>
</feature>
<dbReference type="Pfam" id="PF00675">
    <property type="entry name" value="Peptidase_M16"/>
    <property type="match status" value="1"/>
</dbReference>
<dbReference type="SUPFAM" id="SSF63411">
    <property type="entry name" value="LuxS/MPP-like metallohydrolase"/>
    <property type="match status" value="2"/>
</dbReference>
<dbReference type="Pfam" id="PF05193">
    <property type="entry name" value="Peptidase_M16_C"/>
    <property type="match status" value="1"/>
</dbReference>
<evidence type="ECO:0000256" key="1">
    <source>
        <dbReference type="SAM" id="SignalP"/>
    </source>
</evidence>
<reference evidence="4" key="2">
    <citation type="submission" date="2021-04" db="EMBL/GenBank/DDBJ databases">
        <authorList>
            <person name="Zhang T."/>
            <person name="Zhang Y."/>
            <person name="Lu D."/>
            <person name="Zuo D."/>
            <person name="Du Z."/>
        </authorList>
    </citation>
    <scope>NUCLEOTIDE SEQUENCE</scope>
    <source>
        <strain evidence="4">JR1</strain>
    </source>
</reference>
<feature type="signal peptide" evidence="1">
    <location>
        <begin position="1"/>
        <end position="19"/>
    </location>
</feature>
<evidence type="ECO:0000313" key="5">
    <source>
        <dbReference type="Proteomes" id="UP000679220"/>
    </source>
</evidence>
<dbReference type="EMBL" id="JAGTAR010000053">
    <property type="protein sequence ID" value="MBR8538204.1"/>
    <property type="molecule type" value="Genomic_DNA"/>
</dbReference>
<evidence type="ECO:0000259" key="3">
    <source>
        <dbReference type="Pfam" id="PF05193"/>
    </source>
</evidence>
<comment type="caution">
    <text evidence="4">The sequence shown here is derived from an EMBL/GenBank/DDBJ whole genome shotgun (WGS) entry which is preliminary data.</text>
</comment>
<reference evidence="4" key="1">
    <citation type="journal article" date="2018" name="Int. J. Syst. Evol. Microbiol.">
        <title>Carboxylicivirga sediminis sp. nov., isolated from coastal sediment.</title>
        <authorList>
            <person name="Wang F.Q."/>
            <person name="Ren L.H."/>
            <person name="Zou R.J."/>
            <person name="Sun Y.Z."/>
            <person name="Liu X.J."/>
            <person name="Jiang F."/>
            <person name="Liu L.J."/>
        </authorList>
    </citation>
    <scope>NUCLEOTIDE SEQUENCE</scope>
    <source>
        <strain evidence="4">JR1</strain>
    </source>
</reference>
<keyword evidence="1" id="KW-0732">Signal</keyword>
<evidence type="ECO:0000259" key="2">
    <source>
        <dbReference type="Pfam" id="PF00675"/>
    </source>
</evidence>
<dbReference type="AlphaFoldDB" id="A0A941FBR5"/>
<organism evidence="4 5">
    <name type="scientific">Carboxylicivirga sediminis</name>
    <dbReference type="NCBI Taxonomy" id="2006564"/>
    <lineage>
        <taxon>Bacteria</taxon>
        <taxon>Pseudomonadati</taxon>
        <taxon>Bacteroidota</taxon>
        <taxon>Bacteroidia</taxon>
        <taxon>Marinilabiliales</taxon>
        <taxon>Marinilabiliaceae</taxon>
        <taxon>Carboxylicivirga</taxon>
    </lineage>
</organism>
<dbReference type="GO" id="GO:0046872">
    <property type="term" value="F:metal ion binding"/>
    <property type="evidence" value="ECO:0007669"/>
    <property type="project" value="InterPro"/>
</dbReference>
<dbReference type="Gene3D" id="2.50.20.10">
    <property type="entry name" value="Lipoprotein localisation LolA/LolB/LppX"/>
    <property type="match status" value="1"/>
</dbReference>
<accession>A0A941FBR5</accession>
<dbReference type="Proteomes" id="UP000679220">
    <property type="component" value="Unassembled WGS sequence"/>
</dbReference>
<evidence type="ECO:0000313" key="4">
    <source>
        <dbReference type="EMBL" id="MBR8538204.1"/>
    </source>
</evidence>
<feature type="domain" description="Peptidase M16 C-terminal" evidence="3">
    <location>
        <begin position="198"/>
        <end position="377"/>
    </location>
</feature>
<feature type="domain" description="Peptidase M16 N-terminal" evidence="2">
    <location>
        <begin position="72"/>
        <end position="167"/>
    </location>
</feature>
<dbReference type="RefSeq" id="WP_212193228.1">
    <property type="nucleotide sequence ID" value="NZ_JAGTAR010000053.1"/>
</dbReference>
<protein>
    <submittedName>
        <fullName evidence="4">Insulinase family protein</fullName>
    </submittedName>
</protein>
<dbReference type="InterPro" id="IPR011765">
    <property type="entry name" value="Pept_M16_N"/>
</dbReference>
<gene>
    <name evidence="4" type="ORF">KDU71_21715</name>
</gene>
<keyword evidence="5" id="KW-1185">Reference proteome</keyword>